<comment type="similarity">
    <text evidence="1">Belongs to the PITHD1 family.</text>
</comment>
<feature type="domain" description="PITH" evidence="2">
    <location>
        <begin position="32"/>
        <end position="207"/>
    </location>
</feature>
<dbReference type="Proteomes" id="UP001431209">
    <property type="component" value="Unassembled WGS sequence"/>
</dbReference>
<dbReference type="PANTHER" id="PTHR12175">
    <property type="entry name" value="AD039 HT014 THIOREDOXIN FAMILY TRP26"/>
    <property type="match status" value="1"/>
</dbReference>
<dbReference type="PROSITE" id="PS51532">
    <property type="entry name" value="PITH"/>
    <property type="match status" value="1"/>
</dbReference>
<sequence>MSGHNNERTPHSCFNESLEHQHHEGCGHDHDHDNEESGFEQTLYSSIDTGKVTCLNEHTKGAGRNVIKPWNERRDQTKYLESGVDEELILYIPFTVAVKIKSVSIIGGDSESCPSKMKLYKNRDDVDLDSTDQIKSEQDFDVAYDREGTHDYLVKASKFNNVNSLTIFFPSNHSQGEEQTRLIYVGIKGESTTYKRAVVETVYESKPNLSDHEVRADQFVPRTL</sequence>
<evidence type="ECO:0000313" key="4">
    <source>
        <dbReference type="Proteomes" id="UP001431209"/>
    </source>
</evidence>
<name>A0AAW2YJC0_9EUKA</name>
<dbReference type="SUPFAM" id="SSF49785">
    <property type="entry name" value="Galactose-binding domain-like"/>
    <property type="match status" value="1"/>
</dbReference>
<protein>
    <submittedName>
        <fullName evidence="3">Pithd1</fullName>
    </submittedName>
</protein>
<dbReference type="PANTHER" id="PTHR12175:SF1">
    <property type="entry name" value="PITH DOMAIN-CONTAINING PROTEIN 1"/>
    <property type="match status" value="1"/>
</dbReference>
<organism evidence="3 4">
    <name type="scientific">Acrasis kona</name>
    <dbReference type="NCBI Taxonomy" id="1008807"/>
    <lineage>
        <taxon>Eukaryota</taxon>
        <taxon>Discoba</taxon>
        <taxon>Heterolobosea</taxon>
        <taxon>Tetramitia</taxon>
        <taxon>Eutetramitia</taxon>
        <taxon>Acrasidae</taxon>
        <taxon>Acrasis</taxon>
    </lineage>
</organism>
<dbReference type="AlphaFoldDB" id="A0AAW2YJC0"/>
<keyword evidence="4" id="KW-1185">Reference proteome</keyword>
<evidence type="ECO:0000259" key="2">
    <source>
        <dbReference type="PROSITE" id="PS51532"/>
    </source>
</evidence>
<dbReference type="EMBL" id="JAOPGA020000167">
    <property type="protein sequence ID" value="KAL0477332.1"/>
    <property type="molecule type" value="Genomic_DNA"/>
</dbReference>
<reference evidence="3 4" key="1">
    <citation type="submission" date="2024-03" db="EMBL/GenBank/DDBJ databases">
        <title>The Acrasis kona genome and developmental transcriptomes reveal deep origins of eukaryotic multicellular pathways.</title>
        <authorList>
            <person name="Sheikh S."/>
            <person name="Fu C.-J."/>
            <person name="Brown M.W."/>
            <person name="Baldauf S.L."/>
        </authorList>
    </citation>
    <scope>NUCLEOTIDE SEQUENCE [LARGE SCALE GENOMIC DNA]</scope>
    <source>
        <strain evidence="3 4">ATCC MYA-3509</strain>
    </source>
</reference>
<dbReference type="Pfam" id="PF06201">
    <property type="entry name" value="PITH"/>
    <property type="match status" value="1"/>
</dbReference>
<dbReference type="InterPro" id="IPR008979">
    <property type="entry name" value="Galactose-bd-like_sf"/>
</dbReference>
<dbReference type="GO" id="GO:0005737">
    <property type="term" value="C:cytoplasm"/>
    <property type="evidence" value="ECO:0007669"/>
    <property type="project" value="UniProtKB-ARBA"/>
</dbReference>
<gene>
    <name evidence="3" type="ORF">AKO1_005808</name>
</gene>
<dbReference type="InterPro" id="IPR037047">
    <property type="entry name" value="PITH_dom_sf"/>
</dbReference>
<evidence type="ECO:0000256" key="1">
    <source>
        <dbReference type="ARBA" id="ARBA00025788"/>
    </source>
</evidence>
<dbReference type="InterPro" id="IPR045099">
    <property type="entry name" value="PITH1-like"/>
</dbReference>
<dbReference type="Gene3D" id="2.60.120.470">
    <property type="entry name" value="PITH domain"/>
    <property type="match status" value="1"/>
</dbReference>
<evidence type="ECO:0000313" key="3">
    <source>
        <dbReference type="EMBL" id="KAL0477332.1"/>
    </source>
</evidence>
<comment type="caution">
    <text evidence="3">The sequence shown here is derived from an EMBL/GenBank/DDBJ whole genome shotgun (WGS) entry which is preliminary data.</text>
</comment>
<dbReference type="InterPro" id="IPR010400">
    <property type="entry name" value="PITH_dom"/>
</dbReference>
<proteinExistence type="inferred from homology"/>
<accession>A0AAW2YJC0</accession>